<dbReference type="Gene3D" id="1.10.340.70">
    <property type="match status" value="1"/>
</dbReference>
<dbReference type="AlphaFoldDB" id="A0A0V1KLC3"/>
<protein>
    <recommendedName>
        <fullName evidence="1">RNA-directed DNA polymerase</fullName>
        <ecNumber evidence="1">2.7.7.49</ecNumber>
    </recommendedName>
</protein>
<evidence type="ECO:0000259" key="3">
    <source>
        <dbReference type="Pfam" id="PF17921"/>
    </source>
</evidence>
<dbReference type="Proteomes" id="UP000054721">
    <property type="component" value="Unassembled WGS sequence"/>
</dbReference>
<dbReference type="GO" id="GO:0003964">
    <property type="term" value="F:RNA-directed DNA polymerase activity"/>
    <property type="evidence" value="ECO:0007669"/>
    <property type="project" value="UniProtKB-EC"/>
</dbReference>
<dbReference type="PANTHER" id="PTHR37984">
    <property type="entry name" value="PROTEIN CBG26694"/>
    <property type="match status" value="1"/>
</dbReference>
<dbReference type="FunFam" id="1.10.340.70:FF:000001">
    <property type="entry name" value="Retrovirus-related Pol polyprotein from transposon gypsy-like Protein"/>
    <property type="match status" value="1"/>
</dbReference>
<reference evidence="4 5" key="1">
    <citation type="submission" date="2015-05" db="EMBL/GenBank/DDBJ databases">
        <title>Evolution of Trichinella species and genotypes.</title>
        <authorList>
            <person name="Korhonen P.K."/>
            <person name="Edoardo P."/>
            <person name="Giuseppe L.R."/>
            <person name="Gasser R.B."/>
        </authorList>
    </citation>
    <scope>NUCLEOTIDE SEQUENCE [LARGE SCALE GENOMIC DNA]</scope>
    <source>
        <strain evidence="4">ISS10</strain>
    </source>
</reference>
<sequence length="600" mass="67305">MLTKVNKAYARKSRGRVFVTAITETRRRRALNFERLNALWWTERSVLRRIVGPYAAYSEGTGRLSRARETVDRLIREMLHARVIEPASGPWSSPVVMVRTKDGSPRFSVDYRRQNAVTRVDAQPIPRIDDTLDALAGANCSALWTKIPATDRTLGRGAVPPAVSGAVVKAGEVLTNAAECTLPAPRRNATRDWYRPGEDSSCPKVAHARMREGGPAEFCRRSESSARTDQERIKVALGAEGGGGVHSPEKGAGQPLDPRPPRFRPNFPPRCGRQQRRRPSNAVSISLCYPALPIASLRRTFIARTVHNSLRWLRNFREPEGHVARWLERLAEFDFDMVHRAVRKHLNADALSRHVCKQCGLEGSPAEVSVGSVKLDAANPIKKWRESDKDLQQIREWSTQRTWPQVAPEGTRLLRSLWSQRERIVVHEGTICRKLETPDTGESRLLEVILKQRIPEILAAVHNRQSGAHLGVSKTLTMLRQRYYWPQQREDVEDWCRACQACVARAVPSKKPQAPMQLQAVGFSFQRVGTDIVGPVEETRIGNRYILQVCDFISKWPEAFASPNAEARTVASALGTASSAVAVRQRRSSLIRVGTSYLNL</sequence>
<evidence type="ECO:0000256" key="1">
    <source>
        <dbReference type="ARBA" id="ARBA00012493"/>
    </source>
</evidence>
<dbReference type="InterPro" id="IPR050951">
    <property type="entry name" value="Retrovirus_Pol_polyprotein"/>
</dbReference>
<evidence type="ECO:0000313" key="5">
    <source>
        <dbReference type="Proteomes" id="UP000054721"/>
    </source>
</evidence>
<dbReference type="InterPro" id="IPR043502">
    <property type="entry name" value="DNA/RNA_pol_sf"/>
</dbReference>
<dbReference type="InterPro" id="IPR043128">
    <property type="entry name" value="Rev_trsase/Diguanyl_cyclase"/>
</dbReference>
<dbReference type="OrthoDB" id="5920102at2759"/>
<feature type="domain" description="Integrase zinc-binding" evidence="3">
    <location>
        <begin position="452"/>
        <end position="505"/>
    </location>
</feature>
<dbReference type="Gene3D" id="3.30.420.10">
    <property type="entry name" value="Ribonuclease H-like superfamily/Ribonuclease H"/>
    <property type="match status" value="1"/>
</dbReference>
<dbReference type="STRING" id="6335.A0A0V1KLC3"/>
<name>A0A0V1KLC3_9BILA</name>
<dbReference type="Pfam" id="PF17921">
    <property type="entry name" value="Integrase_H2C2"/>
    <property type="match status" value="1"/>
</dbReference>
<feature type="region of interest" description="Disordered" evidence="2">
    <location>
        <begin position="239"/>
        <end position="261"/>
    </location>
</feature>
<dbReference type="EMBL" id="JYDW01000484">
    <property type="protein sequence ID" value="KRZ48036.1"/>
    <property type="molecule type" value="Genomic_DNA"/>
</dbReference>
<dbReference type="GO" id="GO:0003676">
    <property type="term" value="F:nucleic acid binding"/>
    <property type="evidence" value="ECO:0007669"/>
    <property type="project" value="InterPro"/>
</dbReference>
<accession>A0A0V1KLC3</accession>
<dbReference type="Gene3D" id="3.10.10.10">
    <property type="entry name" value="HIV Type 1 Reverse Transcriptase, subunit A, domain 1"/>
    <property type="match status" value="1"/>
</dbReference>
<dbReference type="SUPFAM" id="SSF56672">
    <property type="entry name" value="DNA/RNA polymerases"/>
    <property type="match status" value="1"/>
</dbReference>
<comment type="caution">
    <text evidence="4">The sequence shown here is derived from an EMBL/GenBank/DDBJ whole genome shotgun (WGS) entry which is preliminary data.</text>
</comment>
<dbReference type="Gene3D" id="3.30.70.270">
    <property type="match status" value="1"/>
</dbReference>
<dbReference type="InterPro" id="IPR041588">
    <property type="entry name" value="Integrase_H2C2"/>
</dbReference>
<dbReference type="PANTHER" id="PTHR37984:SF15">
    <property type="entry name" value="INTEGRASE CATALYTIC DOMAIN-CONTAINING PROTEIN"/>
    <property type="match status" value="1"/>
</dbReference>
<organism evidence="4 5">
    <name type="scientific">Trichinella nativa</name>
    <dbReference type="NCBI Taxonomy" id="6335"/>
    <lineage>
        <taxon>Eukaryota</taxon>
        <taxon>Metazoa</taxon>
        <taxon>Ecdysozoa</taxon>
        <taxon>Nematoda</taxon>
        <taxon>Enoplea</taxon>
        <taxon>Dorylaimia</taxon>
        <taxon>Trichinellida</taxon>
        <taxon>Trichinellidae</taxon>
        <taxon>Trichinella</taxon>
    </lineage>
</organism>
<proteinExistence type="predicted"/>
<dbReference type="InterPro" id="IPR036397">
    <property type="entry name" value="RNaseH_sf"/>
</dbReference>
<evidence type="ECO:0000256" key="2">
    <source>
        <dbReference type="SAM" id="MobiDB-lite"/>
    </source>
</evidence>
<dbReference type="EC" id="2.7.7.49" evidence="1"/>
<keyword evidence="5" id="KW-1185">Reference proteome</keyword>
<evidence type="ECO:0000313" key="4">
    <source>
        <dbReference type="EMBL" id="KRZ48036.1"/>
    </source>
</evidence>
<gene>
    <name evidence="4" type="primary">GIN1</name>
    <name evidence="4" type="ORF">T02_11233</name>
</gene>